<evidence type="ECO:0000313" key="4">
    <source>
        <dbReference type="Proteomes" id="UP000822688"/>
    </source>
</evidence>
<evidence type="ECO:0000313" key="3">
    <source>
        <dbReference type="EMBL" id="KAG0565908.1"/>
    </source>
</evidence>
<name>A0A8T0H6W6_CERPU</name>
<dbReference type="AlphaFoldDB" id="A0A8T0H6W6"/>
<reference evidence="3" key="1">
    <citation type="submission" date="2020-06" db="EMBL/GenBank/DDBJ databases">
        <title>WGS assembly of Ceratodon purpureus strain R40.</title>
        <authorList>
            <person name="Carey S.B."/>
            <person name="Jenkins J."/>
            <person name="Shu S."/>
            <person name="Lovell J.T."/>
            <person name="Sreedasyam A."/>
            <person name="Maumus F."/>
            <person name="Tiley G.P."/>
            <person name="Fernandez-Pozo N."/>
            <person name="Barry K."/>
            <person name="Chen C."/>
            <person name="Wang M."/>
            <person name="Lipzen A."/>
            <person name="Daum C."/>
            <person name="Saski C.A."/>
            <person name="Payton A.C."/>
            <person name="Mcbreen J.C."/>
            <person name="Conrad R.E."/>
            <person name="Kollar L.M."/>
            <person name="Olsson S."/>
            <person name="Huttunen S."/>
            <person name="Landis J.B."/>
            <person name="Wickett N.J."/>
            <person name="Johnson M.G."/>
            <person name="Rensing S.A."/>
            <person name="Grimwood J."/>
            <person name="Schmutz J."/>
            <person name="Mcdaniel S.F."/>
        </authorList>
    </citation>
    <scope>NUCLEOTIDE SEQUENCE</scope>
    <source>
        <strain evidence="3">R40</strain>
    </source>
</reference>
<dbReference type="EMBL" id="CM026428">
    <property type="protein sequence ID" value="KAG0565908.1"/>
    <property type="molecule type" value="Genomic_DNA"/>
</dbReference>
<dbReference type="PANTHER" id="PTHR31915:SF6">
    <property type="entry name" value="SKICH DOMAIN-CONTAINING PROTEIN"/>
    <property type="match status" value="1"/>
</dbReference>
<comment type="caution">
    <text evidence="3">The sequence shown here is derived from an EMBL/GenBank/DDBJ whole genome shotgun (WGS) entry which is preliminary data.</text>
</comment>
<keyword evidence="4" id="KW-1185">Reference proteome</keyword>
<dbReference type="PANTHER" id="PTHR31915">
    <property type="entry name" value="SKICH DOMAIN-CONTAINING PROTEIN"/>
    <property type="match status" value="1"/>
</dbReference>
<feature type="region of interest" description="Disordered" evidence="2">
    <location>
        <begin position="1223"/>
        <end position="1263"/>
    </location>
</feature>
<organism evidence="3 4">
    <name type="scientific">Ceratodon purpureus</name>
    <name type="common">Fire moss</name>
    <name type="synonym">Dicranum purpureum</name>
    <dbReference type="NCBI Taxonomy" id="3225"/>
    <lineage>
        <taxon>Eukaryota</taxon>
        <taxon>Viridiplantae</taxon>
        <taxon>Streptophyta</taxon>
        <taxon>Embryophyta</taxon>
        <taxon>Bryophyta</taxon>
        <taxon>Bryophytina</taxon>
        <taxon>Bryopsida</taxon>
        <taxon>Dicranidae</taxon>
        <taxon>Pseudoditrichales</taxon>
        <taxon>Ditrichaceae</taxon>
        <taxon>Ceratodon</taxon>
    </lineage>
</organism>
<feature type="coiled-coil region" evidence="1">
    <location>
        <begin position="123"/>
        <end position="182"/>
    </location>
</feature>
<keyword evidence="1" id="KW-0175">Coiled coil</keyword>
<dbReference type="Proteomes" id="UP000822688">
    <property type="component" value="Chromosome 7"/>
</dbReference>
<accession>A0A8T0H6W6</accession>
<dbReference type="InterPro" id="IPR051002">
    <property type="entry name" value="UBA_autophagy_assoc_protein"/>
</dbReference>
<protein>
    <submittedName>
        <fullName evidence="3">Uncharacterized protein</fullName>
    </submittedName>
</protein>
<feature type="coiled-coil region" evidence="1">
    <location>
        <begin position="936"/>
        <end position="970"/>
    </location>
</feature>
<gene>
    <name evidence="3" type="ORF">KC19_7G022800</name>
</gene>
<feature type="compositionally biased region" description="Low complexity" evidence="2">
    <location>
        <begin position="1254"/>
        <end position="1263"/>
    </location>
</feature>
<evidence type="ECO:0000256" key="1">
    <source>
        <dbReference type="SAM" id="Coils"/>
    </source>
</evidence>
<dbReference type="SUPFAM" id="SSF57997">
    <property type="entry name" value="Tropomyosin"/>
    <property type="match status" value="1"/>
</dbReference>
<feature type="compositionally biased region" description="Basic and acidic residues" evidence="2">
    <location>
        <begin position="1104"/>
        <end position="1122"/>
    </location>
</feature>
<evidence type="ECO:0000256" key="2">
    <source>
        <dbReference type="SAM" id="MobiDB-lite"/>
    </source>
</evidence>
<feature type="coiled-coil region" evidence="1">
    <location>
        <begin position="745"/>
        <end position="861"/>
    </location>
</feature>
<feature type="region of interest" description="Disordered" evidence="2">
    <location>
        <begin position="1168"/>
        <end position="1205"/>
    </location>
</feature>
<sequence length="1263" mass="145813">MDNPHFHGGPSNSRSPFHSPRSGQAAGGGKAPANNFASSSMSGMSSRTSPLGNKSVAFSKPTNPGESPGGGSLTRMGPESAHRAAGPRLRAEGLMVPPASDAATLRRQVAALQIDLEAHIDGEQRLQSINQQLRERLEVYMKQNHENVERAETELNTLHEDMEQTLELQRRLAQRATALEKEKKEIEGVLQRRVLEFENERTSLQTRIQSMGEDLRAKAEAQEKVNELQEELLSTLDVKAKLEERLEKFAKETAFLKKKADDYSNELRDLILKEQLDQKLDRMGRKAVIRRAFINLQLGVKEQCIDRANTVQARKLYRRHCCKKISYYLRMATQRSSVIRRAHDRHSKNVFHDCWRAWRLSMVARRMGIDSLKKQDTARLFHSMHVWVAYIVRLRENPERYLVAVTHWNRKCLQNYFERWIWTLRAWKLTAKEEKLLMGKAMRHFSKSLMRFSFESWQDWLKTFAVPKRRKFAEVQAHINMMTMKQATAAWRCIVYVKWVRRIKFEEAVEVSKTWCIKRTFSRWQHGLRTIKLDKLRYSRAITFRATKTIHHVLKCWRSFLQYSMHMRIYKKMAFRHYLHKLSVKSMQIWRENVNYKKAQQRATAEVNQALTRAAMVFWRDYHIYESIKKKKDHRAATYRKRKHIKLAKRMLRLWWEQVAWKRKAMQLDNLFAVRRRRTLLIQSLHVWLHATFDGLLVANAKFHEDLLEAQAQFEEQKHQVTTVDVENLQLIDRLHTMSSEVAYLKTTINEKEKQEENLHRALEDGAMLENSMRGEIEQQHCRCEELECEIQGLQKKLQMKNAEDTAGEIHHTLEIQNLEQSLKELRIQLSDKTSQIDSYEKALKETAERLEGASDESQEKLTSAFEIAGSLRKLLEDRECQFATLEGNCRRRELELGEVQRKLAVANCTLCETVECRDSRIQELETLLCCKQQEVQEVQEQLQNMELAMDSKESRVRKLEYEIKLMSEQTAMKTKSFVSGLNSWSATPLNQDPRRCGFSTKQSMRQTYEEAKSALQQRSASTSLEGAPTLIRREQSYAYVTEAPSTTYYGDQQEEIPSRTDALPELLPHGIVSGFEPLHAGHHDSTPTLEKPPDSVMGGTSRPLDEPAHTDMGTETHRQASEDTLDQESRSVLLYQGQDMSQPDWETSFALVSTTRPTPLGYTGEPGSYAMTDQRPEQQPLEAGGGGALQTTGEGPHRMVLDDDPNAVDSLHLEIQRLQARIMSRLRDSAGPEDPSNRSGSKATPRPPPDAGPSPGRTLDSR</sequence>
<feature type="region of interest" description="Disordered" evidence="2">
    <location>
        <begin position="1081"/>
        <end position="1128"/>
    </location>
</feature>
<feature type="region of interest" description="Disordered" evidence="2">
    <location>
        <begin position="1"/>
        <end position="90"/>
    </location>
</feature>
<proteinExistence type="predicted"/>
<feature type="coiled-coil region" evidence="1">
    <location>
        <begin position="211"/>
        <end position="266"/>
    </location>
</feature>